<dbReference type="EnsemblPlants" id="AVESA.00010b.r2.5DG0950760.1">
    <property type="protein sequence ID" value="AVESA.00010b.r2.5DG0950760.1.CDS"/>
    <property type="gene ID" value="AVESA.00010b.r2.5DG0950760"/>
</dbReference>
<keyword evidence="2" id="KW-1185">Reference proteome</keyword>
<name>A0ACD5YCU3_AVESA</name>
<proteinExistence type="predicted"/>
<organism evidence="1 2">
    <name type="scientific">Avena sativa</name>
    <name type="common">Oat</name>
    <dbReference type="NCBI Taxonomy" id="4498"/>
    <lineage>
        <taxon>Eukaryota</taxon>
        <taxon>Viridiplantae</taxon>
        <taxon>Streptophyta</taxon>
        <taxon>Embryophyta</taxon>
        <taxon>Tracheophyta</taxon>
        <taxon>Spermatophyta</taxon>
        <taxon>Magnoliopsida</taxon>
        <taxon>Liliopsida</taxon>
        <taxon>Poales</taxon>
        <taxon>Poaceae</taxon>
        <taxon>BOP clade</taxon>
        <taxon>Pooideae</taxon>
        <taxon>Poodae</taxon>
        <taxon>Poeae</taxon>
        <taxon>Poeae Chloroplast Group 1 (Aveneae type)</taxon>
        <taxon>Aveninae</taxon>
        <taxon>Avena</taxon>
    </lineage>
</organism>
<reference evidence="1" key="2">
    <citation type="submission" date="2025-09" db="UniProtKB">
        <authorList>
            <consortium name="EnsemblPlants"/>
        </authorList>
    </citation>
    <scope>IDENTIFICATION</scope>
</reference>
<dbReference type="Proteomes" id="UP001732700">
    <property type="component" value="Chromosome 5D"/>
</dbReference>
<reference evidence="1" key="1">
    <citation type="submission" date="2021-05" db="EMBL/GenBank/DDBJ databases">
        <authorList>
            <person name="Scholz U."/>
            <person name="Mascher M."/>
            <person name="Fiebig A."/>
        </authorList>
    </citation>
    <scope>NUCLEOTIDE SEQUENCE [LARGE SCALE GENOMIC DNA]</scope>
</reference>
<evidence type="ECO:0000313" key="1">
    <source>
        <dbReference type="EnsemblPlants" id="AVESA.00010b.r2.5DG0950760.1.CDS"/>
    </source>
</evidence>
<protein>
    <submittedName>
        <fullName evidence="1">Uncharacterized protein</fullName>
    </submittedName>
</protein>
<evidence type="ECO:0000313" key="2">
    <source>
        <dbReference type="Proteomes" id="UP001732700"/>
    </source>
</evidence>
<accession>A0ACD5YCU3</accession>
<sequence length="703" mass="79990">MHGQPRRPKKPEDDAAAASKAAKLRELQIQVLQNHHTSTYTEEALGLSFKLLEINPEAYTAWNYRKLALQHNLKDLSDREAIKSSVDNELRVVEAALRANPKSYGAWYHRKWLLNQKHTPVDSKREFGLLDKLLKVDARNFHGWNYRRFLAKFTGVAEEDELKYTMVKICDNFSNYSAWHNRSILLSNLLIQQSKGFESKQKIFKEEFDLVTQALFTDPSDQSGWFYHLWLLAQTSSPENPQLIASWPCNDAKLSLFPIRKNDDLNMVSSSSSICCYSLKDRIIPIVLYFDEPVKGLNPSNVKLNSDLVIGKDIQWRPLSVTDSGYSNCWVTYLEITDKECSSSQQFSVELCIPCSDDIVSRSGSHCNCPVDFTFTIEQSNNNDKAQDIDLFHEPISWSCSESFRSDGNPSCVAFDQLNITTTVVQENSKWHLEGLSAQIDLFRELPDENSKFAKLTLARLLLACAAIKSRGNSLIERKGYCEEALGLFSDLINLDPSHKRYYEDERSLVLMDQLTCTMETFTKYCSVQLKSNSAPLNHVQLCRLSLTRIGFTERMLCVQMLDLSHNSLRSVEGLEALQQLVRLNISNNQMSSFTSLEPLTKIVSLKALDVSFNQIGAHPIDTTRYICPSPFSHKVQPCAAFEECRRKNVDVEEFWDAILFLKSVNLVQLDIKGNAVADKDNLRTVVKALSPSLKWLDGTCVH</sequence>